<gene>
    <name evidence="1" type="ORF">H9L17_12495</name>
</gene>
<reference evidence="1 2" key="1">
    <citation type="submission" date="2020-08" db="EMBL/GenBank/DDBJ databases">
        <title>Genome sequence of Thermomonas brevis KACC 16975T.</title>
        <authorList>
            <person name="Hyun D.-W."/>
            <person name="Bae J.-W."/>
        </authorList>
    </citation>
    <scope>NUCLEOTIDE SEQUENCE [LARGE SCALE GENOMIC DNA]</scope>
    <source>
        <strain evidence="1 2">KACC 16975</strain>
    </source>
</reference>
<evidence type="ECO:0000313" key="2">
    <source>
        <dbReference type="Proteomes" id="UP000515977"/>
    </source>
</evidence>
<dbReference type="KEGG" id="tbv:H9L17_12495"/>
<dbReference type="AlphaFoldDB" id="A0A7G9QXZ5"/>
<proteinExistence type="predicted"/>
<name>A0A7G9QXZ5_9GAMM</name>
<accession>A0A7G9QXZ5</accession>
<keyword evidence="2" id="KW-1185">Reference proteome</keyword>
<dbReference type="EMBL" id="CP060711">
    <property type="protein sequence ID" value="QNN48220.1"/>
    <property type="molecule type" value="Genomic_DNA"/>
</dbReference>
<organism evidence="1 2">
    <name type="scientific">Thermomonas brevis</name>
    <dbReference type="NCBI Taxonomy" id="215691"/>
    <lineage>
        <taxon>Bacteria</taxon>
        <taxon>Pseudomonadati</taxon>
        <taxon>Pseudomonadota</taxon>
        <taxon>Gammaproteobacteria</taxon>
        <taxon>Lysobacterales</taxon>
        <taxon>Lysobacteraceae</taxon>
        <taxon>Thermomonas</taxon>
    </lineage>
</organism>
<sequence>MPDFLDYCRKAFRWQHGRQGSGYDKMLLLTASWPIAFDSYLIRYPIGSSIPPHTDPVTGRNHYRLNIIVKRSIGGGEFICSDPILSTARIKLFRPDRSEHSVTEVIGSSRYVLSLGWLWGKSDC</sequence>
<evidence type="ECO:0000313" key="1">
    <source>
        <dbReference type="EMBL" id="QNN48220.1"/>
    </source>
</evidence>
<protein>
    <submittedName>
        <fullName evidence="1">2OG-Fe(II) oxygenase</fullName>
    </submittedName>
</protein>
<dbReference type="Proteomes" id="UP000515977">
    <property type="component" value="Chromosome"/>
</dbReference>